<protein>
    <recommendedName>
        <fullName evidence="4">NEAT domain-containing protein</fullName>
    </recommendedName>
</protein>
<dbReference type="OrthoDB" id="1952054at2"/>
<keyword evidence="1" id="KW-0732">Signal</keyword>
<dbReference type="RefSeq" id="WP_068557920.1">
    <property type="nucleotide sequence ID" value="NZ_LOEE01000072.1"/>
</dbReference>
<dbReference type="STRING" id="520762.AN619_28380"/>
<organism evidence="2 3">
    <name type="scientific">Thermotalea metallivorans</name>
    <dbReference type="NCBI Taxonomy" id="520762"/>
    <lineage>
        <taxon>Bacteria</taxon>
        <taxon>Bacillati</taxon>
        <taxon>Bacillota</taxon>
        <taxon>Clostridia</taxon>
        <taxon>Peptostreptococcales</taxon>
        <taxon>Thermotaleaceae</taxon>
        <taxon>Thermotalea</taxon>
    </lineage>
</organism>
<comment type="caution">
    <text evidence="2">The sequence shown here is derived from an EMBL/GenBank/DDBJ whole genome shotgun (WGS) entry which is preliminary data.</text>
</comment>
<gene>
    <name evidence="2" type="ORF">AN619_28380</name>
</gene>
<evidence type="ECO:0000313" key="2">
    <source>
        <dbReference type="EMBL" id="KXG73916.1"/>
    </source>
</evidence>
<dbReference type="EMBL" id="LOEE01000072">
    <property type="protein sequence ID" value="KXG73916.1"/>
    <property type="molecule type" value="Genomic_DNA"/>
</dbReference>
<dbReference type="Proteomes" id="UP000070456">
    <property type="component" value="Unassembled WGS sequence"/>
</dbReference>
<evidence type="ECO:0008006" key="4">
    <source>
        <dbReference type="Google" id="ProtNLM"/>
    </source>
</evidence>
<keyword evidence="3" id="KW-1185">Reference proteome</keyword>
<sequence length="176" mass="19388">MLKKVVAGALAVIILGTASVTGHAASSKLSSYQYTGTITEGYVKIIQPTGDIIFENNVLISVQVFDNATVSLKIYKQDAVKADDVKIEEITVGDTTIKGAVVFGPDKVEQGENLKFYQKRIRLSPGKYAIVFDIRDKNGNKRDAVVKEFTVKNKEEEMSKTLNSIQNTNPLNLIYK</sequence>
<evidence type="ECO:0000256" key="1">
    <source>
        <dbReference type="SAM" id="SignalP"/>
    </source>
</evidence>
<accession>A0A140L041</accession>
<feature type="chain" id="PRO_5007491467" description="NEAT domain-containing protein" evidence="1">
    <location>
        <begin position="25"/>
        <end position="176"/>
    </location>
</feature>
<evidence type="ECO:0000313" key="3">
    <source>
        <dbReference type="Proteomes" id="UP000070456"/>
    </source>
</evidence>
<proteinExistence type="predicted"/>
<reference evidence="2 3" key="1">
    <citation type="submission" date="2015-12" db="EMBL/GenBank/DDBJ databases">
        <title>Draft genome sequence of the thermoanaerobe Thermotalea metallivorans, an isolate from the runoff channel of the Great Artesian Basin, Australia.</title>
        <authorList>
            <person name="Patel B.K."/>
        </authorList>
    </citation>
    <scope>NUCLEOTIDE SEQUENCE [LARGE SCALE GENOMIC DNA]</scope>
    <source>
        <strain evidence="2 3">B2-1</strain>
    </source>
</reference>
<name>A0A140L041_9FIRM</name>
<dbReference type="AlphaFoldDB" id="A0A140L041"/>
<feature type="signal peptide" evidence="1">
    <location>
        <begin position="1"/>
        <end position="24"/>
    </location>
</feature>